<dbReference type="AlphaFoldDB" id="A0A0A1V6L3"/>
<dbReference type="Pfam" id="PF14420">
    <property type="entry name" value="Clr5"/>
    <property type="match status" value="1"/>
</dbReference>
<protein>
    <submittedName>
        <fullName evidence="3">Clr5 domain protein</fullName>
    </submittedName>
</protein>
<feature type="compositionally biased region" description="Basic residues" evidence="1">
    <location>
        <begin position="220"/>
        <end position="239"/>
    </location>
</feature>
<sequence>MIPLPWNQYKDIIIRLYARHTLDEVVMMMDDNYHFKAKYLTRRILAVYSARTYQKKFDEWGVGKRMNSRRRQIAITPDGEYVSTNSHRESSSDMMTASVDVAAASPSVYTEPGNLYPYMEVATYAPDSDLYQGGQGQYGYAMNMSDTAQFDVSQLLLSQIAEEHYPPTTTDQAGGTFASLPQAESEVQSAGYEPTSTAATYQQVGLWPDNQSPRPESILRSHRWSRSHLRSSRSNRSRD</sequence>
<reference evidence="3 4" key="1">
    <citation type="submission" date="2014-02" db="EMBL/GenBank/DDBJ databases">
        <title>The genome sequence of the entomopathogenic fungus Metarhizium robertsii ARSEF 2575.</title>
        <authorList>
            <person name="Giuliano Garisto Donzelli B."/>
            <person name="Roe B.A."/>
            <person name="Macmil S.L."/>
            <person name="Krasnoff S.B."/>
            <person name="Gibson D.M."/>
        </authorList>
    </citation>
    <scope>NUCLEOTIDE SEQUENCE [LARGE SCALE GENOMIC DNA]</scope>
    <source>
        <strain evidence="3 4">ARSEF 2575</strain>
    </source>
</reference>
<feature type="domain" description="Clr5" evidence="2">
    <location>
        <begin position="5"/>
        <end position="64"/>
    </location>
</feature>
<evidence type="ECO:0000313" key="3">
    <source>
        <dbReference type="EMBL" id="EXV05882.1"/>
    </source>
</evidence>
<dbReference type="InterPro" id="IPR025676">
    <property type="entry name" value="Clr5_dom"/>
</dbReference>
<dbReference type="HOGENOM" id="CLU_101451_0_0_1"/>
<evidence type="ECO:0000313" key="4">
    <source>
        <dbReference type="Proteomes" id="UP000030151"/>
    </source>
</evidence>
<feature type="region of interest" description="Disordered" evidence="1">
    <location>
        <begin position="201"/>
        <end position="239"/>
    </location>
</feature>
<name>A0A0A1V6L3_9HYPO</name>
<proteinExistence type="predicted"/>
<accession>A0A0A1V6L3</accession>
<gene>
    <name evidence="3" type="ORF">X797_000599</name>
</gene>
<comment type="caution">
    <text evidence="3">The sequence shown here is derived from an EMBL/GenBank/DDBJ whole genome shotgun (WGS) entry which is preliminary data.</text>
</comment>
<evidence type="ECO:0000256" key="1">
    <source>
        <dbReference type="SAM" id="MobiDB-lite"/>
    </source>
</evidence>
<dbReference type="OrthoDB" id="4941012at2759"/>
<evidence type="ECO:0000259" key="2">
    <source>
        <dbReference type="Pfam" id="PF14420"/>
    </source>
</evidence>
<feature type="compositionally biased region" description="Polar residues" evidence="1">
    <location>
        <begin position="201"/>
        <end position="214"/>
    </location>
</feature>
<organism evidence="3 4">
    <name type="scientific">Metarhizium robertsii</name>
    <dbReference type="NCBI Taxonomy" id="568076"/>
    <lineage>
        <taxon>Eukaryota</taxon>
        <taxon>Fungi</taxon>
        <taxon>Dikarya</taxon>
        <taxon>Ascomycota</taxon>
        <taxon>Pezizomycotina</taxon>
        <taxon>Sordariomycetes</taxon>
        <taxon>Hypocreomycetidae</taxon>
        <taxon>Hypocreales</taxon>
        <taxon>Clavicipitaceae</taxon>
        <taxon>Metarhizium</taxon>
    </lineage>
</organism>
<dbReference type="Proteomes" id="UP000030151">
    <property type="component" value="Unassembled WGS sequence"/>
</dbReference>
<dbReference type="EMBL" id="JELW01000001">
    <property type="protein sequence ID" value="EXV05882.1"/>
    <property type="molecule type" value="Genomic_DNA"/>
</dbReference>